<keyword evidence="5" id="KW-0411">Iron-sulfur</keyword>
<dbReference type="InterPro" id="IPR058240">
    <property type="entry name" value="rSAM_sf"/>
</dbReference>
<sequence length="542" mass="61321">MADIVIINPRFDISFWGLEHCMPLFGKRANLPVSCLALLAALVPDHHQVTLIDENVEEIDFDRLGRADLVCLTGMSIQGTRLLEILDEVKSRGVMVVVGGPMATVEPEILDGAADVIFLGEADETWPRFLREWEQGTHQDRYEQTEKTDMASLPLPRVDLLKADRYMFGSLQISRGCPFTCEFCDIIVTFGRRPRLKSSAQVLAELESFERAGLTVVFVVDDNLIGNKKAIKEVLRDIIAWQQERAYPLTLFTEASLDLAEDDELMELMGLANFQSVFIGIETPNEESLKETKKLQNVRPNAGSLLERVHRIQARGLDVWCGMIVGFDNDDESIFQVMPRFLADARISAALIGLLHAIPTTPLYDRLKQAGRLNDDEAAERYGTNVVPLGMSPEALRDGFIQVMQDCYDPDAYFGRLDGQFIDDDFKFVLHHLPYWKSHPVAWLKRSFFNYVKFGAVASRLLSVVKDDALRARYKQQLSRVVRQRWREPHILFIYTIKVAMHYHYAALAHAMAQVDDGSGAMPDAGRSFSRAKRPVEERAVA</sequence>
<feature type="domain" description="B12-binding" evidence="6">
    <location>
        <begin position="1"/>
        <end position="140"/>
    </location>
</feature>
<dbReference type="GO" id="GO:0031419">
    <property type="term" value="F:cobalamin binding"/>
    <property type="evidence" value="ECO:0007669"/>
    <property type="project" value="InterPro"/>
</dbReference>
<dbReference type="InterPro" id="IPR007197">
    <property type="entry name" value="rSAM"/>
</dbReference>
<dbReference type="AlphaFoldDB" id="A0A1E3VTB8"/>
<dbReference type="InterPro" id="IPR034530">
    <property type="entry name" value="HpnP-like"/>
</dbReference>
<reference evidence="8 9" key="1">
    <citation type="journal article" date="2016" name="Environ. Microbiol.">
        <title>New Methyloceanibacter diversity from North Sea sediments includes methanotroph containing solely the soluble methane monooxygenase.</title>
        <authorList>
            <person name="Vekeman B."/>
            <person name="Kerckhof F.M."/>
            <person name="Cremers G."/>
            <person name="de Vos P."/>
            <person name="Vandamme P."/>
            <person name="Boon N."/>
            <person name="Op den Camp H.J."/>
            <person name="Heylen K."/>
        </authorList>
    </citation>
    <scope>NUCLEOTIDE SEQUENCE [LARGE SCALE GENOMIC DNA]</scope>
    <source>
        <strain evidence="8 9">R-67175</strain>
    </source>
</reference>
<evidence type="ECO:0000259" key="7">
    <source>
        <dbReference type="PROSITE" id="PS51918"/>
    </source>
</evidence>
<comment type="cofactor">
    <cofactor evidence="1">
        <name>[4Fe-4S] cluster</name>
        <dbReference type="ChEBI" id="CHEBI:49883"/>
    </cofactor>
</comment>
<dbReference type="PROSITE" id="PS51918">
    <property type="entry name" value="RADICAL_SAM"/>
    <property type="match status" value="1"/>
</dbReference>
<dbReference type="Gene3D" id="3.80.30.20">
    <property type="entry name" value="tm_1862 like domain"/>
    <property type="match status" value="1"/>
</dbReference>
<dbReference type="PANTHER" id="PTHR43409">
    <property type="entry name" value="ANAEROBIC MAGNESIUM-PROTOPORPHYRIN IX MONOMETHYL ESTER CYCLASE-RELATED"/>
    <property type="match status" value="1"/>
</dbReference>
<gene>
    <name evidence="8" type="ORF">AUC69_13600</name>
</gene>
<protein>
    <submittedName>
        <fullName evidence="8">Radical SAM protein</fullName>
    </submittedName>
</protein>
<dbReference type="InterPro" id="IPR006638">
    <property type="entry name" value="Elp3/MiaA/NifB-like_rSAM"/>
</dbReference>
<dbReference type="Pfam" id="PF02310">
    <property type="entry name" value="B12-binding"/>
    <property type="match status" value="1"/>
</dbReference>
<accession>A0A1E3VTB8</accession>
<dbReference type="SFLD" id="SFLDF00303">
    <property type="entry name" value="hopanoid_C2-methyltransferase"/>
    <property type="match status" value="1"/>
</dbReference>
<dbReference type="PANTHER" id="PTHR43409:SF3">
    <property type="entry name" value="HYPOTHETICAL METHYLTRANSFERASE"/>
    <property type="match status" value="1"/>
</dbReference>
<dbReference type="CDD" id="cd01335">
    <property type="entry name" value="Radical_SAM"/>
    <property type="match status" value="1"/>
</dbReference>
<dbReference type="InterPro" id="IPR034466">
    <property type="entry name" value="Methyltransferase_Class_B"/>
</dbReference>
<dbReference type="EMBL" id="LPWF01000028">
    <property type="protein sequence ID" value="ODR96764.1"/>
    <property type="molecule type" value="Genomic_DNA"/>
</dbReference>
<keyword evidence="4" id="KW-0408">Iron</keyword>
<proteinExistence type="predicted"/>
<name>A0A1E3VTB8_9HYPH</name>
<evidence type="ECO:0000256" key="3">
    <source>
        <dbReference type="ARBA" id="ARBA00022723"/>
    </source>
</evidence>
<dbReference type="Pfam" id="PF04055">
    <property type="entry name" value="Radical_SAM"/>
    <property type="match status" value="1"/>
</dbReference>
<evidence type="ECO:0000256" key="2">
    <source>
        <dbReference type="ARBA" id="ARBA00022691"/>
    </source>
</evidence>
<dbReference type="Proteomes" id="UP000094472">
    <property type="component" value="Unassembled WGS sequence"/>
</dbReference>
<dbReference type="STRING" id="1774969.AUC69_13600"/>
<keyword evidence="2" id="KW-0949">S-adenosyl-L-methionine</keyword>
<dbReference type="GO" id="GO:0051536">
    <property type="term" value="F:iron-sulfur cluster binding"/>
    <property type="evidence" value="ECO:0007669"/>
    <property type="project" value="UniProtKB-KW"/>
</dbReference>
<dbReference type="InterPro" id="IPR023404">
    <property type="entry name" value="rSAM_horseshoe"/>
</dbReference>
<dbReference type="Gene3D" id="3.40.50.280">
    <property type="entry name" value="Cobalamin-binding domain"/>
    <property type="match status" value="1"/>
</dbReference>
<organism evidence="8 9">
    <name type="scientific">Methyloceanibacter superfactus</name>
    <dbReference type="NCBI Taxonomy" id="1774969"/>
    <lineage>
        <taxon>Bacteria</taxon>
        <taxon>Pseudomonadati</taxon>
        <taxon>Pseudomonadota</taxon>
        <taxon>Alphaproteobacteria</taxon>
        <taxon>Hyphomicrobiales</taxon>
        <taxon>Hyphomicrobiaceae</taxon>
        <taxon>Methyloceanibacter</taxon>
    </lineage>
</organism>
<dbReference type="RefSeq" id="WP_069442273.1">
    <property type="nucleotide sequence ID" value="NZ_LPWF01000028.1"/>
</dbReference>
<dbReference type="SFLD" id="SFLDG01082">
    <property type="entry name" value="B12-binding_domain_containing"/>
    <property type="match status" value="1"/>
</dbReference>
<evidence type="ECO:0000256" key="5">
    <source>
        <dbReference type="ARBA" id="ARBA00023014"/>
    </source>
</evidence>
<evidence type="ECO:0000313" key="8">
    <source>
        <dbReference type="EMBL" id="ODR96764.1"/>
    </source>
</evidence>
<evidence type="ECO:0000313" key="9">
    <source>
        <dbReference type="Proteomes" id="UP000094472"/>
    </source>
</evidence>
<dbReference type="InterPro" id="IPR006158">
    <property type="entry name" value="Cobalamin-bd"/>
</dbReference>
<comment type="caution">
    <text evidence="8">The sequence shown here is derived from an EMBL/GenBank/DDBJ whole genome shotgun (WGS) entry which is preliminary data.</text>
</comment>
<keyword evidence="3" id="KW-0479">Metal-binding</keyword>
<feature type="domain" description="Radical SAM core" evidence="7">
    <location>
        <begin position="163"/>
        <end position="395"/>
    </location>
</feature>
<dbReference type="InterPro" id="IPR025274">
    <property type="entry name" value="DUF4070"/>
</dbReference>
<dbReference type="SUPFAM" id="SSF102114">
    <property type="entry name" value="Radical SAM enzymes"/>
    <property type="match status" value="1"/>
</dbReference>
<keyword evidence="9" id="KW-1185">Reference proteome</keyword>
<dbReference type="SMART" id="SM00729">
    <property type="entry name" value="Elp3"/>
    <property type="match status" value="1"/>
</dbReference>
<dbReference type="PROSITE" id="PS51332">
    <property type="entry name" value="B12_BINDING"/>
    <property type="match status" value="1"/>
</dbReference>
<dbReference type="InterPro" id="IPR051198">
    <property type="entry name" value="BchE-like"/>
</dbReference>
<evidence type="ECO:0000256" key="4">
    <source>
        <dbReference type="ARBA" id="ARBA00023004"/>
    </source>
</evidence>
<evidence type="ECO:0000256" key="1">
    <source>
        <dbReference type="ARBA" id="ARBA00001966"/>
    </source>
</evidence>
<dbReference type="SFLD" id="SFLDG01123">
    <property type="entry name" value="methyltransferase_(Class_B)"/>
    <property type="match status" value="1"/>
</dbReference>
<dbReference type="GO" id="GO:0046872">
    <property type="term" value="F:metal ion binding"/>
    <property type="evidence" value="ECO:0007669"/>
    <property type="project" value="UniProtKB-KW"/>
</dbReference>
<dbReference type="OrthoDB" id="9801424at2"/>
<dbReference type="Pfam" id="PF13282">
    <property type="entry name" value="DUF4070"/>
    <property type="match status" value="1"/>
</dbReference>
<dbReference type="GO" id="GO:0005829">
    <property type="term" value="C:cytosol"/>
    <property type="evidence" value="ECO:0007669"/>
    <property type="project" value="TreeGrafter"/>
</dbReference>
<dbReference type="GO" id="GO:0003824">
    <property type="term" value="F:catalytic activity"/>
    <property type="evidence" value="ECO:0007669"/>
    <property type="project" value="InterPro"/>
</dbReference>
<evidence type="ECO:0000259" key="6">
    <source>
        <dbReference type="PROSITE" id="PS51332"/>
    </source>
</evidence>
<dbReference type="SFLD" id="SFLDS00029">
    <property type="entry name" value="Radical_SAM"/>
    <property type="match status" value="1"/>
</dbReference>